<dbReference type="SUPFAM" id="SSF54001">
    <property type="entry name" value="Cysteine proteinases"/>
    <property type="match status" value="1"/>
</dbReference>
<organism evidence="2 3">
    <name type="scientific">Microvirgula aerodenitrificans</name>
    <dbReference type="NCBI Taxonomy" id="57480"/>
    <lineage>
        <taxon>Bacteria</taxon>
        <taxon>Pseudomonadati</taxon>
        <taxon>Pseudomonadota</taxon>
        <taxon>Betaproteobacteria</taxon>
        <taxon>Neisseriales</taxon>
        <taxon>Aquaspirillaceae</taxon>
        <taxon>Microvirgula</taxon>
    </lineage>
</organism>
<dbReference type="SMART" id="SM00460">
    <property type="entry name" value="TGc"/>
    <property type="match status" value="1"/>
</dbReference>
<dbReference type="EMBL" id="CP028519">
    <property type="protein sequence ID" value="AVY92957.1"/>
    <property type="molecule type" value="Genomic_DNA"/>
</dbReference>
<dbReference type="Proteomes" id="UP000244173">
    <property type="component" value="Chromosome"/>
</dbReference>
<dbReference type="OrthoDB" id="5438043at2"/>
<name>A0A2S0P6P1_9NEIS</name>
<dbReference type="InterPro" id="IPR002931">
    <property type="entry name" value="Transglutaminase-like"/>
</dbReference>
<feature type="domain" description="Transglutaminase-like" evidence="1">
    <location>
        <begin position="157"/>
        <end position="218"/>
    </location>
</feature>
<evidence type="ECO:0000259" key="1">
    <source>
        <dbReference type="SMART" id="SM00460"/>
    </source>
</evidence>
<dbReference type="InterPro" id="IPR038765">
    <property type="entry name" value="Papain-like_cys_pep_sf"/>
</dbReference>
<keyword evidence="3" id="KW-1185">Reference proteome</keyword>
<dbReference type="RefSeq" id="WP_028500212.1">
    <property type="nucleotide sequence ID" value="NZ_CP028519.1"/>
</dbReference>
<proteinExistence type="predicted"/>
<evidence type="ECO:0000313" key="2">
    <source>
        <dbReference type="EMBL" id="AVY92957.1"/>
    </source>
</evidence>
<accession>A0A2S0P6P1</accession>
<protein>
    <submittedName>
        <fullName evidence="2">Transglutaminase family protein</fullName>
    </submittedName>
</protein>
<dbReference type="Pfam" id="PF01841">
    <property type="entry name" value="Transglut_core"/>
    <property type="match status" value="1"/>
</dbReference>
<dbReference type="AlphaFoldDB" id="A0A2S0P6P1"/>
<gene>
    <name evidence="2" type="ORF">DAI18_02050</name>
</gene>
<evidence type="ECO:0000313" key="3">
    <source>
        <dbReference type="Proteomes" id="UP000244173"/>
    </source>
</evidence>
<dbReference type="KEGG" id="maer:DAI18_02050"/>
<dbReference type="Pfam" id="PF08379">
    <property type="entry name" value="Bact_transglu_N"/>
    <property type="match status" value="1"/>
</dbReference>
<dbReference type="STRING" id="1122240.GCA_000620105_03382"/>
<dbReference type="Gene3D" id="3.10.620.30">
    <property type="match status" value="1"/>
</dbReference>
<dbReference type="PANTHER" id="PTHR33490:SF6">
    <property type="entry name" value="SLL1049 PROTEIN"/>
    <property type="match status" value="1"/>
</dbReference>
<dbReference type="PANTHER" id="PTHR33490">
    <property type="entry name" value="BLR5614 PROTEIN-RELATED"/>
    <property type="match status" value="1"/>
</dbReference>
<dbReference type="InterPro" id="IPR013589">
    <property type="entry name" value="Bac_transglu_N"/>
</dbReference>
<sequence>MKLAIEHDTIYRYDHPVRRSIQYLRLTPRSSARVRVLDWRLELPARAKAGTDAYGNTLHVLTLDVPHVDIHLRAVGTVETDDREADVETDNRLPPEVFLRDTPLSLADAALSGFAAGFAGAVMADRRRGFEHLMVALAEHMPYTPGVTHAATSAAEAFAGRLGVCQDHSHAMIACARRLGVPARYVSGYLATDIEHVASHAWAELWMDGGWLGYDASNLCLAAGRHVKLAVGLDYLDACPVRGMRVGGGDEIMHIAARVVSSAADQ</sequence>
<reference evidence="2 3" key="1">
    <citation type="submission" date="2018-04" db="EMBL/GenBank/DDBJ databases">
        <title>Denitrifier Microvirgula.</title>
        <authorList>
            <person name="Anderson E."/>
            <person name="Jang J."/>
            <person name="Ishii S."/>
        </authorList>
    </citation>
    <scope>NUCLEOTIDE SEQUENCE [LARGE SCALE GENOMIC DNA]</scope>
    <source>
        <strain evidence="2 3">BE2.4</strain>
    </source>
</reference>